<dbReference type="PROSITE" id="PS51387">
    <property type="entry name" value="FAD_PCMH"/>
    <property type="match status" value="1"/>
</dbReference>
<dbReference type="InterPro" id="IPR016166">
    <property type="entry name" value="FAD-bd_PCMH"/>
</dbReference>
<dbReference type="NCBIfam" id="NF000755">
    <property type="entry name" value="PRK00046.1"/>
    <property type="match status" value="1"/>
</dbReference>
<dbReference type="InterPro" id="IPR016169">
    <property type="entry name" value="FAD-bd_PCMH_sub2"/>
</dbReference>
<feature type="active site" evidence="20">
    <location>
        <position position="321"/>
    </location>
</feature>
<dbReference type="PANTHER" id="PTHR21071:SF4">
    <property type="entry name" value="UDP-N-ACETYLENOLPYRUVOYLGLUCOSAMINE REDUCTASE"/>
    <property type="match status" value="1"/>
</dbReference>
<evidence type="ECO:0000256" key="19">
    <source>
        <dbReference type="ARBA" id="ARBA00048914"/>
    </source>
</evidence>
<dbReference type="EMBL" id="JPIN01000006">
    <property type="protein sequence ID" value="KFZ28967.1"/>
    <property type="molecule type" value="Genomic_DNA"/>
</dbReference>
<dbReference type="SUPFAM" id="SSF56176">
    <property type="entry name" value="FAD-binding/transporter-associated domain-like"/>
    <property type="match status" value="1"/>
</dbReference>
<dbReference type="InterPro" id="IPR011601">
    <property type="entry name" value="MurB_C"/>
</dbReference>
<dbReference type="GO" id="GO:0008762">
    <property type="term" value="F:UDP-N-acetylmuramate dehydrogenase activity"/>
    <property type="evidence" value="ECO:0007669"/>
    <property type="project" value="UniProtKB-UniRule"/>
</dbReference>
<evidence type="ECO:0000256" key="17">
    <source>
        <dbReference type="ARBA" id="ARBA00023316"/>
    </source>
</evidence>
<keyword evidence="10 20" id="KW-0285">Flavoprotein</keyword>
<evidence type="ECO:0000256" key="8">
    <source>
        <dbReference type="ARBA" id="ARBA00022490"/>
    </source>
</evidence>
<dbReference type="eggNOG" id="COG0812">
    <property type="taxonomic scope" value="Bacteria"/>
</dbReference>
<evidence type="ECO:0000256" key="10">
    <source>
        <dbReference type="ARBA" id="ARBA00022630"/>
    </source>
</evidence>
<keyword evidence="17 20" id="KW-0961">Cell wall biogenesis/degradation</keyword>
<protein>
    <recommendedName>
        <fullName evidence="7 20">UDP-N-acetylenolpyruvoylglucosamine reductase</fullName>
        <ecNumber evidence="6 20">1.3.1.98</ecNumber>
    </recommendedName>
    <alternativeName>
        <fullName evidence="18 20">UDP-N-acetylmuramate dehydrogenase</fullName>
    </alternativeName>
</protein>
<dbReference type="UniPathway" id="UPA00219"/>
<dbReference type="InterPro" id="IPR036635">
    <property type="entry name" value="MurB_C_sf"/>
</dbReference>
<evidence type="ECO:0000313" key="23">
    <source>
        <dbReference type="Proteomes" id="UP000053718"/>
    </source>
</evidence>
<keyword evidence="14 20" id="KW-0573">Peptidoglycan synthesis</keyword>
<keyword evidence="9 20" id="KW-0132">Cell division</keyword>
<comment type="similarity">
    <text evidence="5 20">Belongs to the MurB family.</text>
</comment>
<organism evidence="22 23">
    <name type="scientific">Pseudidiomarina atlantica</name>
    <dbReference type="NCBI Taxonomy" id="1517416"/>
    <lineage>
        <taxon>Bacteria</taxon>
        <taxon>Pseudomonadati</taxon>
        <taxon>Pseudomonadota</taxon>
        <taxon>Gammaproteobacteria</taxon>
        <taxon>Alteromonadales</taxon>
        <taxon>Idiomarinaceae</taxon>
        <taxon>Pseudidiomarina</taxon>
    </lineage>
</organism>
<proteinExistence type="inferred from homology"/>
<evidence type="ECO:0000256" key="20">
    <source>
        <dbReference type="HAMAP-Rule" id="MF_00037"/>
    </source>
</evidence>
<dbReference type="NCBIfam" id="NF010478">
    <property type="entry name" value="PRK13903.1"/>
    <property type="match status" value="1"/>
</dbReference>
<keyword evidence="11 20" id="KW-0274">FAD</keyword>
<feature type="active site" evidence="20">
    <location>
        <position position="157"/>
    </location>
</feature>
<dbReference type="NCBIfam" id="TIGR00179">
    <property type="entry name" value="murB"/>
    <property type="match status" value="1"/>
</dbReference>
<keyword evidence="15 20" id="KW-0560">Oxidoreductase</keyword>
<name>A0A094IPC5_9GAMM</name>
<dbReference type="EC" id="1.3.1.98" evidence="6 20"/>
<keyword evidence="23" id="KW-1185">Reference proteome</keyword>
<evidence type="ECO:0000313" key="22">
    <source>
        <dbReference type="EMBL" id="KFZ28967.1"/>
    </source>
</evidence>
<evidence type="ECO:0000256" key="15">
    <source>
        <dbReference type="ARBA" id="ARBA00023002"/>
    </source>
</evidence>
<dbReference type="GO" id="GO:0008360">
    <property type="term" value="P:regulation of cell shape"/>
    <property type="evidence" value="ECO:0007669"/>
    <property type="project" value="UniProtKB-KW"/>
</dbReference>
<comment type="cofactor">
    <cofactor evidence="1 20">
        <name>FAD</name>
        <dbReference type="ChEBI" id="CHEBI:57692"/>
    </cofactor>
</comment>
<dbReference type="RefSeq" id="WP_034732250.1">
    <property type="nucleotide sequence ID" value="NZ_JPIN01000006.1"/>
</dbReference>
<dbReference type="STRING" id="1517416.IDAT_07165"/>
<dbReference type="GO" id="GO:0009252">
    <property type="term" value="P:peptidoglycan biosynthetic process"/>
    <property type="evidence" value="ECO:0007669"/>
    <property type="project" value="UniProtKB-UniRule"/>
</dbReference>
<dbReference type="Pfam" id="PF02873">
    <property type="entry name" value="MurB_C"/>
    <property type="match status" value="1"/>
</dbReference>
<evidence type="ECO:0000256" key="11">
    <source>
        <dbReference type="ARBA" id="ARBA00022827"/>
    </source>
</evidence>
<dbReference type="GO" id="GO:0005829">
    <property type="term" value="C:cytosol"/>
    <property type="evidence" value="ECO:0007669"/>
    <property type="project" value="TreeGrafter"/>
</dbReference>
<evidence type="ECO:0000256" key="14">
    <source>
        <dbReference type="ARBA" id="ARBA00022984"/>
    </source>
</evidence>
<comment type="function">
    <text evidence="2 20">Cell wall formation.</text>
</comment>
<evidence type="ECO:0000256" key="2">
    <source>
        <dbReference type="ARBA" id="ARBA00003921"/>
    </source>
</evidence>
<dbReference type="AlphaFoldDB" id="A0A094IPC5"/>
<dbReference type="SUPFAM" id="SSF56194">
    <property type="entry name" value="Uridine diphospho-N-Acetylenolpyruvylglucosamine reductase, MurB, C-terminal domain"/>
    <property type="match status" value="1"/>
</dbReference>
<evidence type="ECO:0000256" key="1">
    <source>
        <dbReference type="ARBA" id="ARBA00001974"/>
    </source>
</evidence>
<comment type="caution">
    <text evidence="22">The sequence shown here is derived from an EMBL/GenBank/DDBJ whole genome shotgun (WGS) entry which is preliminary data.</text>
</comment>
<evidence type="ECO:0000256" key="5">
    <source>
        <dbReference type="ARBA" id="ARBA00010485"/>
    </source>
</evidence>
<dbReference type="InterPro" id="IPR006094">
    <property type="entry name" value="Oxid_FAD_bind_N"/>
</dbReference>
<evidence type="ECO:0000256" key="13">
    <source>
        <dbReference type="ARBA" id="ARBA00022960"/>
    </source>
</evidence>
<evidence type="ECO:0000256" key="12">
    <source>
        <dbReference type="ARBA" id="ARBA00022857"/>
    </source>
</evidence>
<evidence type="ECO:0000256" key="4">
    <source>
        <dbReference type="ARBA" id="ARBA00004752"/>
    </source>
</evidence>
<dbReference type="HAMAP" id="MF_00037">
    <property type="entry name" value="MurB"/>
    <property type="match status" value="1"/>
</dbReference>
<dbReference type="OrthoDB" id="9804753at2"/>
<dbReference type="GO" id="GO:0051301">
    <property type="term" value="P:cell division"/>
    <property type="evidence" value="ECO:0007669"/>
    <property type="project" value="UniProtKB-KW"/>
</dbReference>
<dbReference type="GO" id="GO:0071949">
    <property type="term" value="F:FAD binding"/>
    <property type="evidence" value="ECO:0007669"/>
    <property type="project" value="InterPro"/>
</dbReference>
<dbReference type="Gene3D" id="3.90.78.10">
    <property type="entry name" value="UDP-N-acetylenolpyruvoylglucosamine reductase, C-terminal domain"/>
    <property type="match status" value="1"/>
</dbReference>
<dbReference type="PANTHER" id="PTHR21071">
    <property type="entry name" value="UDP-N-ACETYLENOLPYRUVOYLGLUCOSAMINE REDUCTASE"/>
    <property type="match status" value="1"/>
</dbReference>
<sequence>MTTILNNTSLKSLHTFRLPYSARKIIEITDAAALAEIEDAYYVLGEGSNTIFTSDFEPTLARIAIKGIQVERAVDAHYLSVGAGENWHQLVEYTLAHDMPGLENLALIPGSVGAAPVQNIGAYGVEVGQYIHKVRAWDKQSRTFVSFDQQACQFAYRDSLFKRNANRYVIVEVTFCLPHAWEPTLNYGGLTELAGTRSASAIKDAVIRIRQSKLPDPKEIPNAGSFFKNPVISQQQYASLLERFPQAPSYPTADGNVKVAAGWLIDTLGLKGFSIGGAAVHTKQALVLINKANATGADILTLAYEIKRQVADAFGIELEVEVRLLNHKELIS</sequence>
<comment type="pathway">
    <text evidence="4 20">Cell wall biogenesis; peptidoglycan biosynthesis.</text>
</comment>
<dbReference type="InterPro" id="IPR003170">
    <property type="entry name" value="MurB"/>
</dbReference>
<comment type="catalytic activity">
    <reaction evidence="19 20">
        <text>UDP-N-acetyl-alpha-D-muramate + NADP(+) = UDP-N-acetyl-3-O-(1-carboxyvinyl)-alpha-D-glucosamine + NADPH + H(+)</text>
        <dbReference type="Rhea" id="RHEA:12248"/>
        <dbReference type="ChEBI" id="CHEBI:15378"/>
        <dbReference type="ChEBI" id="CHEBI:57783"/>
        <dbReference type="ChEBI" id="CHEBI:58349"/>
        <dbReference type="ChEBI" id="CHEBI:68483"/>
        <dbReference type="ChEBI" id="CHEBI:70757"/>
        <dbReference type="EC" id="1.3.1.98"/>
    </reaction>
</comment>
<dbReference type="Gene3D" id="3.30.465.10">
    <property type="match status" value="1"/>
</dbReference>
<dbReference type="Gene3D" id="3.30.43.10">
    <property type="entry name" value="Uridine Diphospho-n-acetylenolpyruvylglucosamine Reductase, domain 2"/>
    <property type="match status" value="1"/>
</dbReference>
<keyword evidence="16 20" id="KW-0131">Cell cycle</keyword>
<keyword evidence="12 20" id="KW-0521">NADP</keyword>
<dbReference type="Proteomes" id="UP000053718">
    <property type="component" value="Unassembled WGS sequence"/>
</dbReference>
<dbReference type="Pfam" id="PF01565">
    <property type="entry name" value="FAD_binding_4"/>
    <property type="match status" value="1"/>
</dbReference>
<comment type="subcellular location">
    <subcellularLocation>
        <location evidence="3 20">Cytoplasm</location>
    </subcellularLocation>
</comment>
<evidence type="ECO:0000256" key="16">
    <source>
        <dbReference type="ARBA" id="ARBA00023306"/>
    </source>
</evidence>
<feature type="active site" description="Proton donor" evidence="20">
    <location>
        <position position="225"/>
    </location>
</feature>
<keyword evidence="8 20" id="KW-0963">Cytoplasm</keyword>
<evidence type="ECO:0000256" key="7">
    <source>
        <dbReference type="ARBA" id="ARBA00015188"/>
    </source>
</evidence>
<evidence type="ECO:0000256" key="9">
    <source>
        <dbReference type="ARBA" id="ARBA00022618"/>
    </source>
</evidence>
<evidence type="ECO:0000259" key="21">
    <source>
        <dbReference type="PROSITE" id="PS51387"/>
    </source>
</evidence>
<gene>
    <name evidence="20" type="primary">murB</name>
    <name evidence="22" type="ORF">IDAT_07165</name>
</gene>
<evidence type="ECO:0000256" key="18">
    <source>
        <dbReference type="ARBA" id="ARBA00031026"/>
    </source>
</evidence>
<dbReference type="GO" id="GO:0071555">
    <property type="term" value="P:cell wall organization"/>
    <property type="evidence" value="ECO:0007669"/>
    <property type="project" value="UniProtKB-KW"/>
</dbReference>
<accession>A0A094IPC5</accession>
<evidence type="ECO:0000256" key="3">
    <source>
        <dbReference type="ARBA" id="ARBA00004496"/>
    </source>
</evidence>
<feature type="domain" description="FAD-binding PCMH-type" evidence="21">
    <location>
        <begin position="8"/>
        <end position="180"/>
    </location>
</feature>
<dbReference type="InterPro" id="IPR016167">
    <property type="entry name" value="FAD-bd_PCMH_sub1"/>
</dbReference>
<reference evidence="22 23" key="1">
    <citation type="submission" date="2014-06" db="EMBL/GenBank/DDBJ databases">
        <title>Draft genome sequence of Idiomarina sp. MCCC 1A10513.</title>
        <authorList>
            <person name="Du J."/>
            <person name="Lai Q."/>
            <person name="Shao Z."/>
        </authorList>
    </citation>
    <scope>NUCLEOTIDE SEQUENCE [LARGE SCALE GENOMIC DNA]</scope>
    <source>
        <strain evidence="22 23">MCCC 1A10513</strain>
    </source>
</reference>
<evidence type="ECO:0000256" key="6">
    <source>
        <dbReference type="ARBA" id="ARBA00012518"/>
    </source>
</evidence>
<keyword evidence="13 20" id="KW-0133">Cell shape</keyword>
<dbReference type="InterPro" id="IPR036318">
    <property type="entry name" value="FAD-bd_PCMH-like_sf"/>
</dbReference>